<dbReference type="InterPro" id="IPR001647">
    <property type="entry name" value="HTH_TetR"/>
</dbReference>
<dbReference type="PRINTS" id="PR00455">
    <property type="entry name" value="HTHTETR"/>
</dbReference>
<keyword evidence="2 4" id="KW-0238">DNA-binding</keyword>
<proteinExistence type="predicted"/>
<evidence type="ECO:0000256" key="1">
    <source>
        <dbReference type="ARBA" id="ARBA00023015"/>
    </source>
</evidence>
<dbReference type="SUPFAM" id="SSF48498">
    <property type="entry name" value="Tetracyclin repressor-like, C-terminal domain"/>
    <property type="match status" value="1"/>
</dbReference>
<dbReference type="Proteomes" id="UP000765845">
    <property type="component" value="Unassembled WGS sequence"/>
</dbReference>
<dbReference type="Pfam" id="PF00440">
    <property type="entry name" value="TetR_N"/>
    <property type="match status" value="1"/>
</dbReference>
<evidence type="ECO:0000256" key="2">
    <source>
        <dbReference type="ARBA" id="ARBA00023125"/>
    </source>
</evidence>
<dbReference type="PANTHER" id="PTHR30055:SF220">
    <property type="entry name" value="TETR-FAMILY REGULATORY PROTEIN"/>
    <property type="match status" value="1"/>
</dbReference>
<dbReference type="Pfam" id="PF13305">
    <property type="entry name" value="TetR_C_33"/>
    <property type="match status" value="1"/>
</dbReference>
<gene>
    <name evidence="7" type="ORF">HCU74_19090</name>
</gene>
<evidence type="ECO:0000256" key="4">
    <source>
        <dbReference type="PROSITE-ProRule" id="PRU00335"/>
    </source>
</evidence>
<dbReference type="InterPro" id="IPR050109">
    <property type="entry name" value="HTH-type_TetR-like_transc_reg"/>
</dbReference>
<comment type="caution">
    <text evidence="7">The sequence shown here is derived from an EMBL/GenBank/DDBJ whole genome shotgun (WGS) entry which is preliminary data.</text>
</comment>
<accession>A0ABX1GJU3</accession>
<dbReference type="InterPro" id="IPR025996">
    <property type="entry name" value="MT1864/Rv1816-like_C"/>
</dbReference>
<evidence type="ECO:0000259" key="6">
    <source>
        <dbReference type="PROSITE" id="PS50977"/>
    </source>
</evidence>
<feature type="region of interest" description="Disordered" evidence="5">
    <location>
        <begin position="1"/>
        <end position="22"/>
    </location>
</feature>
<dbReference type="PROSITE" id="PS50977">
    <property type="entry name" value="HTH_TETR_2"/>
    <property type="match status" value="1"/>
</dbReference>
<protein>
    <submittedName>
        <fullName evidence="7">TetR/AcrR family transcriptional regulator</fullName>
    </submittedName>
</protein>
<dbReference type="InterPro" id="IPR036271">
    <property type="entry name" value="Tet_transcr_reg_TetR-rel_C_sf"/>
</dbReference>
<keyword evidence="8" id="KW-1185">Reference proteome</keyword>
<dbReference type="EMBL" id="JAAWWK010000008">
    <property type="protein sequence ID" value="NKI19517.1"/>
    <property type="molecule type" value="Genomic_DNA"/>
</dbReference>
<dbReference type="Gene3D" id="1.10.357.10">
    <property type="entry name" value="Tetracycline Repressor, domain 2"/>
    <property type="match status" value="1"/>
</dbReference>
<feature type="domain" description="HTH tetR-type" evidence="6">
    <location>
        <begin position="25"/>
        <end position="85"/>
    </location>
</feature>
<keyword evidence="1" id="KW-0805">Transcription regulation</keyword>
<evidence type="ECO:0000313" key="7">
    <source>
        <dbReference type="EMBL" id="NKI19517.1"/>
    </source>
</evidence>
<evidence type="ECO:0000313" key="8">
    <source>
        <dbReference type="Proteomes" id="UP000765845"/>
    </source>
</evidence>
<dbReference type="PANTHER" id="PTHR30055">
    <property type="entry name" value="HTH-TYPE TRANSCRIPTIONAL REGULATOR RUTR"/>
    <property type="match status" value="1"/>
</dbReference>
<dbReference type="SUPFAM" id="SSF46689">
    <property type="entry name" value="Homeodomain-like"/>
    <property type="match status" value="1"/>
</dbReference>
<evidence type="ECO:0000256" key="3">
    <source>
        <dbReference type="ARBA" id="ARBA00023163"/>
    </source>
</evidence>
<dbReference type="InterPro" id="IPR009057">
    <property type="entry name" value="Homeodomain-like_sf"/>
</dbReference>
<reference evidence="7 8" key="1">
    <citation type="submission" date="2020-04" db="EMBL/GenBank/DDBJ databases">
        <authorList>
            <person name="Yoon J."/>
        </authorList>
    </citation>
    <scope>NUCLEOTIDE SEQUENCE [LARGE SCALE GENOMIC DNA]</scope>
    <source>
        <strain evidence="7 8">KMU-166</strain>
    </source>
</reference>
<name>A0ABX1GJU3_9GAMM</name>
<sequence length="217" mass="24640">MSKLTKSSSVAPPSVPATARSYHHGDLRSELLDAAARLLREEGEAGLSMRRLAQELGVSRTAPYHHFADKHSLLCGVAEEGFRRFRRVLSESELGLHGVLREDSLRDFSRRYVDFAVNNAEYYDLMFGGKLWKSQALTESLKTEAYRAFREYLGYIRGYQQQGQISSEVAPLRFAQLSWSTLHGISRLLIDGIYLESEVVEEMCRTAAEMFARQARL</sequence>
<dbReference type="RefSeq" id="WP_168452027.1">
    <property type="nucleotide sequence ID" value="NZ_JAAWWK010000008.1"/>
</dbReference>
<evidence type="ECO:0000256" key="5">
    <source>
        <dbReference type="SAM" id="MobiDB-lite"/>
    </source>
</evidence>
<keyword evidence="3" id="KW-0804">Transcription</keyword>
<organism evidence="7 8">
    <name type="scientific">Spongiibacter thalassae</name>
    <dbReference type="NCBI Taxonomy" id="2721624"/>
    <lineage>
        <taxon>Bacteria</taxon>
        <taxon>Pseudomonadati</taxon>
        <taxon>Pseudomonadota</taxon>
        <taxon>Gammaproteobacteria</taxon>
        <taxon>Cellvibrionales</taxon>
        <taxon>Spongiibacteraceae</taxon>
        <taxon>Spongiibacter</taxon>
    </lineage>
</organism>
<feature type="DNA-binding region" description="H-T-H motif" evidence="4">
    <location>
        <begin position="48"/>
        <end position="67"/>
    </location>
</feature>